<dbReference type="PANTHER" id="PTHR30154">
    <property type="entry name" value="LEUCINE-RESPONSIVE REGULATORY PROTEIN"/>
    <property type="match status" value="1"/>
</dbReference>
<organism evidence="5 6">
    <name type="scientific">Gleimia europaea ACS-120-V-Col10b</name>
    <dbReference type="NCBI Taxonomy" id="883069"/>
    <lineage>
        <taxon>Bacteria</taxon>
        <taxon>Bacillati</taxon>
        <taxon>Actinomycetota</taxon>
        <taxon>Actinomycetes</taxon>
        <taxon>Actinomycetales</taxon>
        <taxon>Actinomycetaceae</taxon>
        <taxon>Gleimia</taxon>
    </lineage>
</organism>
<gene>
    <name evidence="5" type="ORF">HMPREF9238_00901</name>
</gene>
<dbReference type="GO" id="GO:0003700">
    <property type="term" value="F:DNA-binding transcription factor activity"/>
    <property type="evidence" value="ECO:0007669"/>
    <property type="project" value="InterPro"/>
</dbReference>
<dbReference type="InterPro" id="IPR011991">
    <property type="entry name" value="ArsR-like_HTH"/>
</dbReference>
<reference evidence="5 6" key="1">
    <citation type="submission" date="2013-05" db="EMBL/GenBank/DDBJ databases">
        <title>The Genome Sequence of Actinomyces europaeus ACS-120-V-COL10B.</title>
        <authorList>
            <consortium name="The Broad Institute Genomics Platform"/>
            <person name="Earl A."/>
            <person name="Ward D."/>
            <person name="Feldgarden M."/>
            <person name="Gevers D."/>
            <person name="Saerens B."/>
            <person name="Vaneechoutte M."/>
            <person name="Walker B."/>
            <person name="Young S."/>
            <person name="Zeng Q."/>
            <person name="Gargeya S."/>
            <person name="Fitzgerald M."/>
            <person name="Haas B."/>
            <person name="Abouelleil A."/>
            <person name="Allen A.W."/>
            <person name="Alvarado L."/>
            <person name="Arachchi H.M."/>
            <person name="Berlin A.M."/>
            <person name="Chapman S.B."/>
            <person name="Gainer-Dewar J."/>
            <person name="Goldberg J."/>
            <person name="Griggs A."/>
            <person name="Gujja S."/>
            <person name="Hansen M."/>
            <person name="Howarth C."/>
            <person name="Imamovic A."/>
            <person name="Ireland A."/>
            <person name="Larimer J."/>
            <person name="McCowan C."/>
            <person name="Murphy C."/>
            <person name="Pearson M."/>
            <person name="Poon T.W."/>
            <person name="Priest M."/>
            <person name="Roberts A."/>
            <person name="Saif S."/>
            <person name="Shea T."/>
            <person name="Sisk P."/>
            <person name="Sykes S."/>
            <person name="Wortman J."/>
            <person name="Nusbaum C."/>
            <person name="Birren B."/>
        </authorList>
    </citation>
    <scope>NUCLEOTIDE SEQUENCE [LARGE SCALE GENOMIC DNA]</scope>
    <source>
        <strain evidence="5 6">ACS-120-V-Col10b</strain>
    </source>
</reference>
<evidence type="ECO:0000256" key="1">
    <source>
        <dbReference type="ARBA" id="ARBA00023015"/>
    </source>
</evidence>
<evidence type="ECO:0000256" key="3">
    <source>
        <dbReference type="ARBA" id="ARBA00023163"/>
    </source>
</evidence>
<dbReference type="SMART" id="SM00418">
    <property type="entry name" value="HTH_ARSR"/>
    <property type="match status" value="1"/>
</dbReference>
<dbReference type="SUPFAM" id="SSF46785">
    <property type="entry name" value="Winged helix' DNA-binding domain"/>
    <property type="match status" value="1"/>
</dbReference>
<dbReference type="PRINTS" id="PR00033">
    <property type="entry name" value="HTHASNC"/>
</dbReference>
<accession>A0A9W5RF39</accession>
<dbReference type="InterPro" id="IPR019888">
    <property type="entry name" value="Tscrpt_reg_AsnC-like"/>
</dbReference>
<dbReference type="InterPro" id="IPR036390">
    <property type="entry name" value="WH_DNA-bd_sf"/>
</dbReference>
<dbReference type="Pfam" id="PF01037">
    <property type="entry name" value="AsnC_trans_reg"/>
    <property type="match status" value="1"/>
</dbReference>
<dbReference type="Gene3D" id="3.30.70.920">
    <property type="match status" value="1"/>
</dbReference>
<dbReference type="CDD" id="cd00090">
    <property type="entry name" value="HTH_ARSR"/>
    <property type="match status" value="1"/>
</dbReference>
<dbReference type="InterPro" id="IPR036388">
    <property type="entry name" value="WH-like_DNA-bd_sf"/>
</dbReference>
<dbReference type="InterPro" id="IPR000485">
    <property type="entry name" value="AsnC-type_HTH_dom"/>
</dbReference>
<evidence type="ECO:0000256" key="2">
    <source>
        <dbReference type="ARBA" id="ARBA00023125"/>
    </source>
</evidence>
<dbReference type="InterPro" id="IPR019885">
    <property type="entry name" value="Tscrpt_reg_HTH_AsnC-type_CS"/>
</dbReference>
<dbReference type="Gene3D" id="1.10.10.10">
    <property type="entry name" value="Winged helix-like DNA-binding domain superfamily/Winged helix DNA-binding domain"/>
    <property type="match status" value="1"/>
</dbReference>
<keyword evidence="2" id="KW-0238">DNA-binding</keyword>
<name>A0A9W5RF39_9ACTO</name>
<dbReference type="SMART" id="SM00344">
    <property type="entry name" value="HTH_ASNC"/>
    <property type="match status" value="1"/>
</dbReference>
<dbReference type="PROSITE" id="PS00519">
    <property type="entry name" value="HTH_ASNC_1"/>
    <property type="match status" value="1"/>
</dbReference>
<dbReference type="GO" id="GO:0043565">
    <property type="term" value="F:sequence-specific DNA binding"/>
    <property type="evidence" value="ECO:0007669"/>
    <property type="project" value="InterPro"/>
</dbReference>
<dbReference type="EMBL" id="AGWN01000001">
    <property type="protein sequence ID" value="EPD31141.1"/>
    <property type="molecule type" value="Genomic_DNA"/>
</dbReference>
<evidence type="ECO:0000259" key="4">
    <source>
        <dbReference type="PROSITE" id="PS50956"/>
    </source>
</evidence>
<dbReference type="InterPro" id="IPR019887">
    <property type="entry name" value="Tscrpt_reg_AsnC/Lrp_C"/>
</dbReference>
<dbReference type="Pfam" id="PF13412">
    <property type="entry name" value="HTH_24"/>
    <property type="match status" value="1"/>
</dbReference>
<keyword evidence="1" id="KW-0805">Transcription regulation</keyword>
<dbReference type="GO" id="GO:0005829">
    <property type="term" value="C:cytosol"/>
    <property type="evidence" value="ECO:0007669"/>
    <property type="project" value="TreeGrafter"/>
</dbReference>
<feature type="domain" description="HTH asnC-type" evidence="4">
    <location>
        <begin position="1"/>
        <end position="62"/>
    </location>
</feature>
<dbReference type="GO" id="GO:0043200">
    <property type="term" value="P:response to amino acid"/>
    <property type="evidence" value="ECO:0007669"/>
    <property type="project" value="TreeGrafter"/>
</dbReference>
<dbReference type="Proteomes" id="UP000014387">
    <property type="component" value="Unassembled WGS sequence"/>
</dbReference>
<dbReference type="InterPro" id="IPR011008">
    <property type="entry name" value="Dimeric_a/b-barrel"/>
</dbReference>
<evidence type="ECO:0000313" key="5">
    <source>
        <dbReference type="EMBL" id="EPD31141.1"/>
    </source>
</evidence>
<comment type="caution">
    <text evidence="5">The sequence shown here is derived from an EMBL/GenBank/DDBJ whole genome shotgun (WGS) entry which is preliminary data.</text>
</comment>
<keyword evidence="6" id="KW-1185">Reference proteome</keyword>
<keyword evidence="3" id="KW-0804">Transcription</keyword>
<dbReference type="AlphaFoldDB" id="A0A9W5RF39"/>
<dbReference type="InterPro" id="IPR001845">
    <property type="entry name" value="HTH_ArsR_DNA-bd_dom"/>
</dbReference>
<evidence type="ECO:0000313" key="6">
    <source>
        <dbReference type="Proteomes" id="UP000014387"/>
    </source>
</evidence>
<proteinExistence type="predicted"/>
<dbReference type="PROSITE" id="PS50956">
    <property type="entry name" value="HTH_ASNC_2"/>
    <property type="match status" value="1"/>
</dbReference>
<protein>
    <recommendedName>
        <fullName evidence="4">HTH asnC-type domain-containing protein</fullName>
    </recommendedName>
</protein>
<sequence length="179" mass="20066">MDETYLEILRQLRRDSRMSVAALAEAVGISRSNAYARLNTLVEAGVIERFTIDINPSLIGKKVSAFVFVSLDQSKWKQFGMQLGALSELDYYAVTTGEYDVMLRLRADDVPGIQHAVVDVISQWECVRDTETVFLMQEQGSDFDLAPQEVHPATLDLLGVLKFESNASRGFRDELGLED</sequence>
<dbReference type="SUPFAM" id="SSF54909">
    <property type="entry name" value="Dimeric alpha+beta barrel"/>
    <property type="match status" value="1"/>
</dbReference>
<dbReference type="PANTHER" id="PTHR30154:SF34">
    <property type="entry name" value="TRANSCRIPTIONAL REGULATOR AZLB"/>
    <property type="match status" value="1"/>
</dbReference>